<feature type="domain" description="PPIase cyclophilin-type" evidence="2">
    <location>
        <begin position="14"/>
        <end position="167"/>
    </location>
</feature>
<dbReference type="Gene3D" id="2.40.100.10">
    <property type="entry name" value="Cyclophilin-like"/>
    <property type="match status" value="1"/>
</dbReference>
<proteinExistence type="inferred from homology"/>
<dbReference type="InterPro" id="IPR029000">
    <property type="entry name" value="Cyclophilin-like_dom_sf"/>
</dbReference>
<dbReference type="SUPFAM" id="SSF50891">
    <property type="entry name" value="Cyclophilin-like"/>
    <property type="match status" value="1"/>
</dbReference>
<reference evidence="3 4" key="1">
    <citation type="submission" date="2024-02" db="EMBL/GenBank/DDBJ databases">
        <authorList>
            <person name="Chen Y."/>
            <person name="Shah S."/>
            <person name="Dougan E. K."/>
            <person name="Thang M."/>
            <person name="Chan C."/>
        </authorList>
    </citation>
    <scope>NUCLEOTIDE SEQUENCE [LARGE SCALE GENOMIC DNA]</scope>
</reference>
<dbReference type="Proteomes" id="UP001642464">
    <property type="component" value="Unassembled WGS sequence"/>
</dbReference>
<evidence type="ECO:0000256" key="1">
    <source>
        <dbReference type="RuleBase" id="RU363019"/>
    </source>
</evidence>
<evidence type="ECO:0000313" key="4">
    <source>
        <dbReference type="Proteomes" id="UP001642464"/>
    </source>
</evidence>
<dbReference type="PRINTS" id="PR00153">
    <property type="entry name" value="CSAPPISMRASE"/>
</dbReference>
<evidence type="ECO:0000313" key="3">
    <source>
        <dbReference type="EMBL" id="CAK9114772.1"/>
    </source>
</evidence>
<dbReference type="InterPro" id="IPR002130">
    <property type="entry name" value="Cyclophilin-type_PPIase_dom"/>
</dbReference>
<dbReference type="GO" id="GO:0016853">
    <property type="term" value="F:isomerase activity"/>
    <property type="evidence" value="ECO:0007669"/>
    <property type="project" value="UniProtKB-KW"/>
</dbReference>
<organism evidence="3 4">
    <name type="scientific">Durusdinium trenchii</name>
    <dbReference type="NCBI Taxonomy" id="1381693"/>
    <lineage>
        <taxon>Eukaryota</taxon>
        <taxon>Sar</taxon>
        <taxon>Alveolata</taxon>
        <taxon>Dinophyceae</taxon>
        <taxon>Suessiales</taxon>
        <taxon>Symbiodiniaceae</taxon>
        <taxon>Durusdinium</taxon>
    </lineage>
</organism>
<dbReference type="PROSITE" id="PS50072">
    <property type="entry name" value="CSA_PPIASE_2"/>
    <property type="match status" value="1"/>
</dbReference>
<accession>A0ABP0SQT2</accession>
<dbReference type="EC" id="5.2.1.8" evidence="1"/>
<dbReference type="PANTHER" id="PTHR11071">
    <property type="entry name" value="PEPTIDYL-PROLYL CIS-TRANS ISOMERASE"/>
    <property type="match status" value="1"/>
</dbReference>
<comment type="function">
    <text evidence="1">PPIases accelerate the folding of proteins. It catalyzes the cis-trans isomerization of proline imidic peptide bonds in oligopeptides.</text>
</comment>
<comment type="caution">
    <text evidence="3">The sequence shown here is derived from an EMBL/GenBank/DDBJ whole genome shotgun (WGS) entry which is preliminary data.</text>
</comment>
<keyword evidence="4" id="KW-1185">Reference proteome</keyword>
<evidence type="ECO:0000259" key="2">
    <source>
        <dbReference type="PROSITE" id="PS50072"/>
    </source>
</evidence>
<protein>
    <recommendedName>
        <fullName evidence="1">Peptidyl-prolyl cis-trans isomerase</fullName>
        <shortName evidence="1">PPIase</shortName>
        <ecNumber evidence="1">5.2.1.8</ecNumber>
    </recommendedName>
</protein>
<comment type="catalytic activity">
    <reaction evidence="1">
        <text>[protein]-peptidylproline (omega=180) = [protein]-peptidylproline (omega=0)</text>
        <dbReference type="Rhea" id="RHEA:16237"/>
        <dbReference type="Rhea" id="RHEA-COMP:10747"/>
        <dbReference type="Rhea" id="RHEA-COMP:10748"/>
        <dbReference type="ChEBI" id="CHEBI:83833"/>
        <dbReference type="ChEBI" id="CHEBI:83834"/>
        <dbReference type="EC" id="5.2.1.8"/>
    </reaction>
</comment>
<comment type="similarity">
    <text evidence="1">Belongs to the cyclophilin-type PPIase family.</text>
</comment>
<gene>
    <name evidence="3" type="ORF">SCF082_LOCUS53142</name>
</gene>
<keyword evidence="1" id="KW-0697">Rotamase</keyword>
<dbReference type="PANTHER" id="PTHR11071:SF561">
    <property type="entry name" value="PEPTIDYL-PROLYL CIS-TRANS ISOMERASE D-RELATED"/>
    <property type="match status" value="1"/>
</dbReference>
<dbReference type="Pfam" id="PF00160">
    <property type="entry name" value="Pro_isomerase"/>
    <property type="match status" value="1"/>
</dbReference>
<name>A0ABP0SQT2_9DINO</name>
<sequence length="180" mass="19731">MEDAGAKLPKSRYLGRVVVELDQAAFAPKLCENFRLLCTGEQGVLDYILPKYCIQASVPDEFSCWGSYLPDENLVLPQASFDKPGVLAVGNHGPDTNSCTFMITLNEASHLDGFNQIIGHVVRGLEVLRMIEGFPTDRKVQSFAERNVKSHWGGRPMVDVIIESCGEMSEELIPGSDGGL</sequence>
<keyword evidence="1 3" id="KW-0413">Isomerase</keyword>
<dbReference type="EMBL" id="CAXAMM010044461">
    <property type="protein sequence ID" value="CAK9114772.1"/>
    <property type="molecule type" value="Genomic_DNA"/>
</dbReference>